<dbReference type="EMBL" id="KN837147">
    <property type="protein sequence ID" value="KIJ40067.1"/>
    <property type="molecule type" value="Genomic_DNA"/>
</dbReference>
<feature type="region of interest" description="Disordered" evidence="1">
    <location>
        <begin position="1"/>
        <end position="30"/>
    </location>
</feature>
<dbReference type="InterPro" id="IPR011333">
    <property type="entry name" value="SKP1/BTB/POZ_sf"/>
</dbReference>
<accession>A0A0C9VF76</accession>
<dbReference type="HOGENOM" id="CLU_1035022_0_0_1"/>
<reference evidence="2 3" key="1">
    <citation type="submission" date="2014-06" db="EMBL/GenBank/DDBJ databases">
        <title>Evolutionary Origins and Diversification of the Mycorrhizal Mutualists.</title>
        <authorList>
            <consortium name="DOE Joint Genome Institute"/>
            <consortium name="Mycorrhizal Genomics Consortium"/>
            <person name="Kohler A."/>
            <person name="Kuo A."/>
            <person name="Nagy L.G."/>
            <person name="Floudas D."/>
            <person name="Copeland A."/>
            <person name="Barry K.W."/>
            <person name="Cichocki N."/>
            <person name="Veneault-Fourrey C."/>
            <person name="LaButti K."/>
            <person name="Lindquist E.A."/>
            <person name="Lipzen A."/>
            <person name="Lundell T."/>
            <person name="Morin E."/>
            <person name="Murat C."/>
            <person name="Riley R."/>
            <person name="Ohm R."/>
            <person name="Sun H."/>
            <person name="Tunlid A."/>
            <person name="Henrissat B."/>
            <person name="Grigoriev I.V."/>
            <person name="Hibbett D.S."/>
            <person name="Martin F."/>
        </authorList>
    </citation>
    <scope>NUCLEOTIDE SEQUENCE [LARGE SCALE GENOMIC DNA]</scope>
    <source>
        <strain evidence="2 3">SS14</strain>
    </source>
</reference>
<gene>
    <name evidence="2" type="ORF">M422DRAFT_257135</name>
</gene>
<name>A0A0C9VF76_SPHS4</name>
<dbReference type="AlphaFoldDB" id="A0A0C9VF76"/>
<dbReference type="Gene3D" id="3.30.710.10">
    <property type="entry name" value="Potassium Channel Kv1.1, Chain A"/>
    <property type="match status" value="1"/>
</dbReference>
<proteinExistence type="predicted"/>
<evidence type="ECO:0000256" key="1">
    <source>
        <dbReference type="SAM" id="MobiDB-lite"/>
    </source>
</evidence>
<sequence length="269" mass="30202">MSFNLAEGNESNHESSNAPSKPLRTSDPALQNLHTPSASLAVENVSPVSEDSFSALKLVIIHVEESNLLLHQEILMKESQVFADMFNIPGGEKLNTEQRCGLPVISLSDTEVEWKALIGILFHPDFGNSGTYPVLPQLSDIKNMKMKLPDLLKVMYGYAHPITSLDNIDACTLQNLLTVSDKYMFDNVKALCLENLQRVFPRNLRKWDDFRINYDIGRIPYAKLVLKHDLHYLMPQALYALSSLPPTEFLPLSKTSQIFLPNFSAVATK</sequence>
<evidence type="ECO:0000313" key="3">
    <source>
        <dbReference type="Proteomes" id="UP000054279"/>
    </source>
</evidence>
<dbReference type="SUPFAM" id="SSF54695">
    <property type="entry name" value="POZ domain"/>
    <property type="match status" value="1"/>
</dbReference>
<evidence type="ECO:0000313" key="2">
    <source>
        <dbReference type="EMBL" id="KIJ40067.1"/>
    </source>
</evidence>
<keyword evidence="3" id="KW-1185">Reference proteome</keyword>
<evidence type="ECO:0008006" key="4">
    <source>
        <dbReference type="Google" id="ProtNLM"/>
    </source>
</evidence>
<organism evidence="2 3">
    <name type="scientific">Sphaerobolus stellatus (strain SS14)</name>
    <dbReference type="NCBI Taxonomy" id="990650"/>
    <lineage>
        <taxon>Eukaryota</taxon>
        <taxon>Fungi</taxon>
        <taxon>Dikarya</taxon>
        <taxon>Basidiomycota</taxon>
        <taxon>Agaricomycotina</taxon>
        <taxon>Agaricomycetes</taxon>
        <taxon>Phallomycetidae</taxon>
        <taxon>Geastrales</taxon>
        <taxon>Sphaerobolaceae</taxon>
        <taxon>Sphaerobolus</taxon>
    </lineage>
</organism>
<protein>
    <recommendedName>
        <fullName evidence="4">BTB domain-containing protein</fullName>
    </recommendedName>
</protein>
<dbReference type="Proteomes" id="UP000054279">
    <property type="component" value="Unassembled WGS sequence"/>
</dbReference>